<feature type="compositionally biased region" description="Gly residues" evidence="1">
    <location>
        <begin position="266"/>
        <end position="278"/>
    </location>
</feature>
<name>A0A2H3K1I1_WOLCO</name>
<feature type="compositionally biased region" description="Basic residues" evidence="1">
    <location>
        <begin position="237"/>
        <end position="265"/>
    </location>
</feature>
<keyword evidence="3" id="KW-1185">Reference proteome</keyword>
<feature type="region of interest" description="Disordered" evidence="1">
    <location>
        <begin position="113"/>
        <end position="136"/>
    </location>
</feature>
<feature type="region of interest" description="Disordered" evidence="1">
    <location>
        <begin position="1"/>
        <end position="28"/>
    </location>
</feature>
<dbReference type="AlphaFoldDB" id="A0A2H3K1I1"/>
<feature type="region of interest" description="Disordered" evidence="1">
    <location>
        <begin position="65"/>
        <end position="95"/>
    </location>
</feature>
<evidence type="ECO:0000313" key="3">
    <source>
        <dbReference type="Proteomes" id="UP000218811"/>
    </source>
</evidence>
<feature type="compositionally biased region" description="Basic and acidic residues" evidence="1">
    <location>
        <begin position="18"/>
        <end position="28"/>
    </location>
</feature>
<evidence type="ECO:0000313" key="2">
    <source>
        <dbReference type="EMBL" id="PCH43978.1"/>
    </source>
</evidence>
<protein>
    <submittedName>
        <fullName evidence="2">Uncharacterized protein</fullName>
    </submittedName>
</protein>
<accession>A0A2H3K1I1</accession>
<proteinExistence type="predicted"/>
<feature type="compositionally biased region" description="Basic residues" evidence="1">
    <location>
        <begin position="65"/>
        <end position="80"/>
    </location>
</feature>
<feature type="region of interest" description="Disordered" evidence="1">
    <location>
        <begin position="237"/>
        <end position="293"/>
    </location>
</feature>
<sequence>AAAGPRPRTGRRQGQGRAQEHAAEHGDPRVVRAVRARVVRVLAAQLWPAVPRVVGRAQPVARVRHARERGPQHAHGRARPPRWVGRAPRPRRRADQRALRLRLCPARAAGCAPPAAAARRRRPPAAAAADEPRAGDHLRHAADVRVGRRHARLYAVCLDHVGHRRVRPRLLRRVRRALGRAHAHDPGRVVPRRPCLRRRRGAAGPRAGAGRVCARGDGGRGAPPAELCELPRTRRLRGPARRRGGPAWRRGVRGPRGRPVWRARGGRGPGGGGRGRGGAPRDHAVSRPGRRCGRGCGRAGLPAEDARGAGERACGRVLLNVIEG</sequence>
<feature type="non-terminal residue" evidence="2">
    <location>
        <position position="1"/>
    </location>
</feature>
<reference evidence="2 3" key="1">
    <citation type="journal article" date="2012" name="Science">
        <title>The Paleozoic origin of enzymatic lignin decomposition reconstructed from 31 fungal genomes.</title>
        <authorList>
            <person name="Floudas D."/>
            <person name="Binder M."/>
            <person name="Riley R."/>
            <person name="Barry K."/>
            <person name="Blanchette R.A."/>
            <person name="Henrissat B."/>
            <person name="Martinez A.T."/>
            <person name="Otillar R."/>
            <person name="Spatafora J.W."/>
            <person name="Yadav J.S."/>
            <person name="Aerts A."/>
            <person name="Benoit I."/>
            <person name="Boyd A."/>
            <person name="Carlson A."/>
            <person name="Copeland A."/>
            <person name="Coutinho P.M."/>
            <person name="de Vries R.P."/>
            <person name="Ferreira P."/>
            <person name="Findley K."/>
            <person name="Foster B."/>
            <person name="Gaskell J."/>
            <person name="Glotzer D."/>
            <person name="Gorecki P."/>
            <person name="Heitman J."/>
            <person name="Hesse C."/>
            <person name="Hori C."/>
            <person name="Igarashi K."/>
            <person name="Jurgens J.A."/>
            <person name="Kallen N."/>
            <person name="Kersten P."/>
            <person name="Kohler A."/>
            <person name="Kuees U."/>
            <person name="Kumar T.K.A."/>
            <person name="Kuo A."/>
            <person name="LaButti K."/>
            <person name="Larrondo L.F."/>
            <person name="Lindquist E."/>
            <person name="Ling A."/>
            <person name="Lombard V."/>
            <person name="Lucas S."/>
            <person name="Lundell T."/>
            <person name="Martin R."/>
            <person name="McLaughlin D.J."/>
            <person name="Morgenstern I."/>
            <person name="Morin E."/>
            <person name="Murat C."/>
            <person name="Nagy L.G."/>
            <person name="Nolan M."/>
            <person name="Ohm R.A."/>
            <person name="Patyshakuliyeva A."/>
            <person name="Rokas A."/>
            <person name="Ruiz-Duenas F.J."/>
            <person name="Sabat G."/>
            <person name="Salamov A."/>
            <person name="Samejima M."/>
            <person name="Schmutz J."/>
            <person name="Slot J.C."/>
            <person name="St John F."/>
            <person name="Stenlid J."/>
            <person name="Sun H."/>
            <person name="Sun S."/>
            <person name="Syed K."/>
            <person name="Tsang A."/>
            <person name="Wiebenga A."/>
            <person name="Young D."/>
            <person name="Pisabarro A."/>
            <person name="Eastwood D.C."/>
            <person name="Martin F."/>
            <person name="Cullen D."/>
            <person name="Grigoriev I.V."/>
            <person name="Hibbett D.S."/>
        </authorList>
    </citation>
    <scope>NUCLEOTIDE SEQUENCE [LARGE SCALE GENOMIC DNA]</scope>
    <source>
        <strain evidence="2 3">MD-104</strain>
    </source>
</reference>
<dbReference type="Proteomes" id="UP000218811">
    <property type="component" value="Unassembled WGS sequence"/>
</dbReference>
<evidence type="ECO:0000256" key="1">
    <source>
        <dbReference type="SAM" id="MobiDB-lite"/>
    </source>
</evidence>
<gene>
    <name evidence="2" type="ORF">WOLCODRAFT_164865</name>
</gene>
<dbReference type="EMBL" id="KB468146">
    <property type="protein sequence ID" value="PCH43978.1"/>
    <property type="molecule type" value="Genomic_DNA"/>
</dbReference>
<organism evidence="2 3">
    <name type="scientific">Wolfiporia cocos (strain MD-104)</name>
    <name type="common">Brown rot fungus</name>
    <dbReference type="NCBI Taxonomy" id="742152"/>
    <lineage>
        <taxon>Eukaryota</taxon>
        <taxon>Fungi</taxon>
        <taxon>Dikarya</taxon>
        <taxon>Basidiomycota</taxon>
        <taxon>Agaricomycotina</taxon>
        <taxon>Agaricomycetes</taxon>
        <taxon>Polyporales</taxon>
        <taxon>Phaeolaceae</taxon>
        <taxon>Wolfiporia</taxon>
    </lineage>
</organism>